<dbReference type="GO" id="GO:0016051">
    <property type="term" value="P:carbohydrate biosynthetic process"/>
    <property type="evidence" value="ECO:0007669"/>
    <property type="project" value="InterPro"/>
</dbReference>
<accession>A0A0G0ZSH3</accession>
<reference evidence="2" key="1">
    <citation type="journal article" date="2015" name="Nature">
        <title>rRNA introns, odd ribosomes, and small enigmatic genomes across a large radiation of phyla.</title>
        <authorList>
            <person name="Brown C.T."/>
            <person name="Hug L.A."/>
            <person name="Thomas B.C."/>
            <person name="Sharon I."/>
            <person name="Castelle C.J."/>
            <person name="Singh A."/>
            <person name="Wilkins M.J."/>
            <person name="Williams K.H."/>
            <person name="Banfield J.F."/>
        </authorList>
    </citation>
    <scope>NUCLEOTIDE SEQUENCE [LARGE SCALE GENOMIC DNA]</scope>
</reference>
<dbReference type="Proteomes" id="UP000033856">
    <property type="component" value="Unassembled WGS sequence"/>
</dbReference>
<feature type="domain" description="PseI/NeuA/B-like" evidence="1">
    <location>
        <begin position="30"/>
        <end position="267"/>
    </location>
</feature>
<dbReference type="InterPro" id="IPR013132">
    <property type="entry name" value="PseI/NeuA/B-like_N"/>
</dbReference>
<evidence type="ECO:0000313" key="3">
    <source>
        <dbReference type="Proteomes" id="UP000033856"/>
    </source>
</evidence>
<dbReference type="InterPro" id="IPR051690">
    <property type="entry name" value="PseI-like"/>
</dbReference>
<dbReference type="SUPFAM" id="SSF51569">
    <property type="entry name" value="Aldolase"/>
    <property type="match status" value="1"/>
</dbReference>
<dbReference type="PANTHER" id="PTHR42966:SF3">
    <property type="entry name" value="BLR5971 PROTEIN"/>
    <property type="match status" value="1"/>
</dbReference>
<dbReference type="PANTHER" id="PTHR42966">
    <property type="entry name" value="N-ACETYLNEURAMINATE SYNTHASE"/>
    <property type="match status" value="1"/>
</dbReference>
<dbReference type="EMBL" id="LCCD01000014">
    <property type="protein sequence ID" value="KKS24956.1"/>
    <property type="molecule type" value="Genomic_DNA"/>
</dbReference>
<name>A0A0G0ZSH3_9BACT</name>
<dbReference type="GO" id="GO:0047444">
    <property type="term" value="F:N-acylneuraminate-9-phosphate synthase activity"/>
    <property type="evidence" value="ECO:0007669"/>
    <property type="project" value="TreeGrafter"/>
</dbReference>
<evidence type="ECO:0000313" key="2">
    <source>
        <dbReference type="EMBL" id="KKS24956.1"/>
    </source>
</evidence>
<evidence type="ECO:0000259" key="1">
    <source>
        <dbReference type="Pfam" id="PF03102"/>
    </source>
</evidence>
<proteinExistence type="predicted"/>
<dbReference type="InterPro" id="IPR013785">
    <property type="entry name" value="Aldolase_TIM"/>
</dbReference>
<dbReference type="Gene3D" id="3.20.20.70">
    <property type="entry name" value="Aldolase class I"/>
    <property type="match status" value="1"/>
</dbReference>
<sequence length="287" mass="32815">MINFKNLKKPYLIAEIGINHNGDLQIAKKLIDAAFSCSWDCAKFQKRNPDISVPEHQKNQPKDTPWGQMTYLEYKYRMEFGEKEYDQIDKYCKHKPIDWTASVWDLDSLEFIKKYNPPFIKIPSAHLTNHKLLKVTAQTGIPVVASTGMSTLKEIDEAVAILKKHSSQFVLMHCNSSYPAKLHELNLKVIPQFAKRYKCVMGYSGHEFGLATTTIAMTLGAQVIERHITLDHTMWGTDQTASIEIQGMDKFYKQIVDATLCMGDGKKRVYETELAMKKKLRGDSFGK</sequence>
<dbReference type="PATRIC" id="fig|1618667.3.peg.270"/>
<comment type="caution">
    <text evidence="2">The sequence shown here is derived from an EMBL/GenBank/DDBJ whole genome shotgun (WGS) entry which is preliminary data.</text>
</comment>
<protein>
    <submittedName>
        <fullName evidence="2">N-acetylneuraminate synthase</fullName>
    </submittedName>
</protein>
<dbReference type="AlphaFoldDB" id="A0A0G0ZSH3"/>
<gene>
    <name evidence="2" type="ORF">UU83_C0014G0004</name>
</gene>
<organism evidence="2 3">
    <name type="scientific">Candidatus Jorgensenbacteria bacterium GW2011_GWF2_41_8</name>
    <dbReference type="NCBI Taxonomy" id="1618667"/>
    <lineage>
        <taxon>Bacteria</taxon>
        <taxon>Candidatus Joergenseniibacteriota</taxon>
    </lineage>
</organism>
<dbReference type="Pfam" id="PF03102">
    <property type="entry name" value="NeuB"/>
    <property type="match status" value="1"/>
</dbReference>